<dbReference type="InterPro" id="IPR036390">
    <property type="entry name" value="WH_DNA-bd_sf"/>
</dbReference>
<protein>
    <submittedName>
        <fullName evidence="5">GntR family transcriptional regulator</fullName>
    </submittedName>
</protein>
<dbReference type="AlphaFoldDB" id="A0A4R7USP8"/>
<evidence type="ECO:0000313" key="6">
    <source>
        <dbReference type="Proteomes" id="UP000294927"/>
    </source>
</evidence>
<name>A0A4R7USP8_9PSEU</name>
<dbReference type="Pfam" id="PF00392">
    <property type="entry name" value="GntR"/>
    <property type="match status" value="1"/>
</dbReference>
<reference evidence="5 6" key="1">
    <citation type="submission" date="2019-03" db="EMBL/GenBank/DDBJ databases">
        <title>Genomic Encyclopedia of Archaeal and Bacterial Type Strains, Phase II (KMG-II): from individual species to whole genera.</title>
        <authorList>
            <person name="Goeker M."/>
        </authorList>
    </citation>
    <scope>NUCLEOTIDE SEQUENCE [LARGE SCALE GENOMIC DNA]</scope>
    <source>
        <strain evidence="5 6">DSM 45499</strain>
    </source>
</reference>
<feature type="domain" description="HTH gntR-type" evidence="4">
    <location>
        <begin position="30"/>
        <end position="97"/>
    </location>
</feature>
<dbReference type="PROSITE" id="PS50949">
    <property type="entry name" value="HTH_GNTR"/>
    <property type="match status" value="1"/>
</dbReference>
<dbReference type="PRINTS" id="PR00035">
    <property type="entry name" value="HTHGNTR"/>
</dbReference>
<dbReference type="SMART" id="SM00895">
    <property type="entry name" value="FCD"/>
    <property type="match status" value="1"/>
</dbReference>
<keyword evidence="2" id="KW-0238">DNA-binding</keyword>
<dbReference type="CDD" id="cd07377">
    <property type="entry name" value="WHTH_GntR"/>
    <property type="match status" value="1"/>
</dbReference>
<dbReference type="SUPFAM" id="SSF48008">
    <property type="entry name" value="GntR ligand-binding domain-like"/>
    <property type="match status" value="1"/>
</dbReference>
<dbReference type="Pfam" id="PF07729">
    <property type="entry name" value="FCD"/>
    <property type="match status" value="1"/>
</dbReference>
<dbReference type="EMBL" id="SOCP01000027">
    <property type="protein sequence ID" value="TDV38565.1"/>
    <property type="molecule type" value="Genomic_DNA"/>
</dbReference>
<evidence type="ECO:0000259" key="4">
    <source>
        <dbReference type="PROSITE" id="PS50949"/>
    </source>
</evidence>
<dbReference type="GO" id="GO:0003700">
    <property type="term" value="F:DNA-binding transcription factor activity"/>
    <property type="evidence" value="ECO:0007669"/>
    <property type="project" value="InterPro"/>
</dbReference>
<accession>A0A4R7USP8</accession>
<dbReference type="SUPFAM" id="SSF46785">
    <property type="entry name" value="Winged helix' DNA-binding domain"/>
    <property type="match status" value="1"/>
</dbReference>
<dbReference type="InterPro" id="IPR008920">
    <property type="entry name" value="TF_FadR/GntR_C"/>
</dbReference>
<dbReference type="GO" id="GO:0003677">
    <property type="term" value="F:DNA binding"/>
    <property type="evidence" value="ECO:0007669"/>
    <property type="project" value="UniProtKB-KW"/>
</dbReference>
<dbReference type="SMART" id="SM00345">
    <property type="entry name" value="HTH_GNTR"/>
    <property type="match status" value="1"/>
</dbReference>
<sequence length="246" mass="26790">MCRMAGSDRPGGEAWSATGLAPIVRGRGANRTSDRIFAELEAAICDLRLEPGRLLSETELAGRLGVSRTPLREAIGRLVDVGLVDVTPQVGTRVAMIRASAVEEARFIREALEIAAYRDAAALPHRDVGRMRGLVQLQESAARTRDLEAFFAADEAMHEQVYVLGGHFGAWQAVRRIKPQLDRVRRLGLTDAGLLDTLIAEHAGIVDGLESGDTEAGVAHLRTHCRRVLTTLPALRVSHEHYFTGT</sequence>
<comment type="caution">
    <text evidence="5">The sequence shown here is derived from an EMBL/GenBank/DDBJ whole genome shotgun (WGS) entry which is preliminary data.</text>
</comment>
<evidence type="ECO:0000313" key="5">
    <source>
        <dbReference type="EMBL" id="TDV38565.1"/>
    </source>
</evidence>
<dbReference type="PANTHER" id="PTHR43537:SF45">
    <property type="entry name" value="GNTR FAMILY REGULATORY PROTEIN"/>
    <property type="match status" value="1"/>
</dbReference>
<dbReference type="InterPro" id="IPR036388">
    <property type="entry name" value="WH-like_DNA-bd_sf"/>
</dbReference>
<dbReference type="Proteomes" id="UP000294927">
    <property type="component" value="Unassembled WGS sequence"/>
</dbReference>
<keyword evidence="1" id="KW-0805">Transcription regulation</keyword>
<evidence type="ECO:0000256" key="2">
    <source>
        <dbReference type="ARBA" id="ARBA00023125"/>
    </source>
</evidence>
<dbReference type="PANTHER" id="PTHR43537">
    <property type="entry name" value="TRANSCRIPTIONAL REGULATOR, GNTR FAMILY"/>
    <property type="match status" value="1"/>
</dbReference>
<dbReference type="Gene3D" id="1.10.10.10">
    <property type="entry name" value="Winged helix-like DNA-binding domain superfamily/Winged helix DNA-binding domain"/>
    <property type="match status" value="1"/>
</dbReference>
<dbReference type="InterPro" id="IPR011711">
    <property type="entry name" value="GntR_C"/>
</dbReference>
<organism evidence="5 6">
    <name type="scientific">Actinophytocola oryzae</name>
    <dbReference type="NCBI Taxonomy" id="502181"/>
    <lineage>
        <taxon>Bacteria</taxon>
        <taxon>Bacillati</taxon>
        <taxon>Actinomycetota</taxon>
        <taxon>Actinomycetes</taxon>
        <taxon>Pseudonocardiales</taxon>
        <taxon>Pseudonocardiaceae</taxon>
    </lineage>
</organism>
<dbReference type="Gene3D" id="1.20.120.530">
    <property type="entry name" value="GntR ligand-binding domain-like"/>
    <property type="match status" value="1"/>
</dbReference>
<dbReference type="InterPro" id="IPR000524">
    <property type="entry name" value="Tscrpt_reg_HTH_GntR"/>
</dbReference>
<gene>
    <name evidence="5" type="ORF">CLV71_1278</name>
</gene>
<proteinExistence type="predicted"/>
<keyword evidence="3" id="KW-0804">Transcription</keyword>
<evidence type="ECO:0000256" key="3">
    <source>
        <dbReference type="ARBA" id="ARBA00023163"/>
    </source>
</evidence>
<keyword evidence="6" id="KW-1185">Reference proteome</keyword>
<evidence type="ECO:0000256" key="1">
    <source>
        <dbReference type="ARBA" id="ARBA00023015"/>
    </source>
</evidence>